<feature type="domain" description="Clp R" evidence="3">
    <location>
        <begin position="95"/>
        <end position="248"/>
    </location>
</feature>
<feature type="compositionally biased region" description="Pro residues" evidence="2">
    <location>
        <begin position="172"/>
        <end position="181"/>
    </location>
</feature>
<protein>
    <submittedName>
        <fullName evidence="4">Clp protease N-terminal domain-containing protein</fullName>
    </submittedName>
</protein>
<name>A0ABV8G121_9ACTN</name>
<proteinExistence type="predicted"/>
<evidence type="ECO:0000256" key="1">
    <source>
        <dbReference type="PROSITE-ProRule" id="PRU01251"/>
    </source>
</evidence>
<dbReference type="GO" id="GO:0008233">
    <property type="term" value="F:peptidase activity"/>
    <property type="evidence" value="ECO:0007669"/>
    <property type="project" value="UniProtKB-KW"/>
</dbReference>
<sequence>MDTVVRLDELITAIKVRHPEGDPLGELSDAVTLGEYIGEVADHLIGHFVDQARRSGASWTDIGRSMGVSKQAAQKRFVPKEGGGSGPLADDLPNYRRYTKRARGAVLKAREAAQASGHDVIEVGHLVLGLLGEPEGLAARAMVTLGASPEASEAAVLATLGPADTPASSEPPQTPSAPPQGPRFSAQSRKVLDLAPREALLLDHNFVGTEHVLLGVLSLENEPVVRSLAALGVTRKPAEQEIMRLIGELLTARDGS</sequence>
<dbReference type="Gene3D" id="1.10.1780.10">
    <property type="entry name" value="Clp, N-terminal domain"/>
    <property type="match status" value="1"/>
</dbReference>
<comment type="caution">
    <text evidence="4">The sequence shown here is derived from an EMBL/GenBank/DDBJ whole genome shotgun (WGS) entry which is preliminary data.</text>
</comment>
<dbReference type="InterPro" id="IPR004176">
    <property type="entry name" value="Clp_R_N"/>
</dbReference>
<dbReference type="SUPFAM" id="SSF81923">
    <property type="entry name" value="Double Clp-N motif"/>
    <property type="match status" value="1"/>
</dbReference>
<evidence type="ECO:0000313" key="4">
    <source>
        <dbReference type="EMBL" id="MFC4007681.1"/>
    </source>
</evidence>
<dbReference type="PROSITE" id="PS51903">
    <property type="entry name" value="CLP_R"/>
    <property type="match status" value="1"/>
</dbReference>
<gene>
    <name evidence="4" type="ORF">ACFOY2_10625</name>
</gene>
<keyword evidence="1" id="KW-0677">Repeat</keyword>
<organism evidence="4 5">
    <name type="scientific">Nonomuraea purpurea</name>
    <dbReference type="NCBI Taxonomy" id="1849276"/>
    <lineage>
        <taxon>Bacteria</taxon>
        <taxon>Bacillati</taxon>
        <taxon>Actinomycetota</taxon>
        <taxon>Actinomycetes</taxon>
        <taxon>Streptosporangiales</taxon>
        <taxon>Streptosporangiaceae</taxon>
        <taxon>Nonomuraea</taxon>
    </lineage>
</organism>
<dbReference type="EMBL" id="JBHSBI010000004">
    <property type="protein sequence ID" value="MFC4007681.1"/>
    <property type="molecule type" value="Genomic_DNA"/>
</dbReference>
<evidence type="ECO:0000256" key="2">
    <source>
        <dbReference type="SAM" id="MobiDB-lite"/>
    </source>
</evidence>
<keyword evidence="4" id="KW-0378">Hydrolase</keyword>
<accession>A0ABV8G121</accession>
<evidence type="ECO:0000259" key="3">
    <source>
        <dbReference type="PROSITE" id="PS51903"/>
    </source>
</evidence>
<keyword evidence="5" id="KW-1185">Reference proteome</keyword>
<keyword evidence="4" id="KW-0645">Protease</keyword>
<dbReference type="Proteomes" id="UP001595851">
    <property type="component" value="Unassembled WGS sequence"/>
</dbReference>
<dbReference type="Pfam" id="PF02861">
    <property type="entry name" value="Clp_N"/>
    <property type="match status" value="2"/>
</dbReference>
<dbReference type="GO" id="GO:0006508">
    <property type="term" value="P:proteolysis"/>
    <property type="evidence" value="ECO:0007669"/>
    <property type="project" value="UniProtKB-KW"/>
</dbReference>
<dbReference type="RefSeq" id="WP_379527783.1">
    <property type="nucleotide sequence ID" value="NZ_JBHSBI010000004.1"/>
</dbReference>
<dbReference type="InterPro" id="IPR036628">
    <property type="entry name" value="Clp_N_dom_sf"/>
</dbReference>
<feature type="region of interest" description="Disordered" evidence="2">
    <location>
        <begin position="162"/>
        <end position="185"/>
    </location>
</feature>
<evidence type="ECO:0000313" key="5">
    <source>
        <dbReference type="Proteomes" id="UP001595851"/>
    </source>
</evidence>
<reference evidence="5" key="1">
    <citation type="journal article" date="2019" name="Int. J. Syst. Evol. Microbiol.">
        <title>The Global Catalogue of Microorganisms (GCM) 10K type strain sequencing project: providing services to taxonomists for standard genome sequencing and annotation.</title>
        <authorList>
            <consortium name="The Broad Institute Genomics Platform"/>
            <consortium name="The Broad Institute Genome Sequencing Center for Infectious Disease"/>
            <person name="Wu L."/>
            <person name="Ma J."/>
        </authorList>
    </citation>
    <scope>NUCLEOTIDE SEQUENCE [LARGE SCALE GENOMIC DNA]</scope>
    <source>
        <strain evidence="5">TBRC 1276</strain>
    </source>
</reference>